<feature type="compositionally biased region" description="Low complexity" evidence="1">
    <location>
        <begin position="77"/>
        <end position="90"/>
    </location>
</feature>
<keyword evidence="4" id="KW-1185">Reference proteome</keyword>
<evidence type="ECO:0000256" key="2">
    <source>
        <dbReference type="SAM" id="Phobius"/>
    </source>
</evidence>
<gene>
    <name evidence="3" type="ORF">L1785_09480</name>
</gene>
<sequence length="450" mass="47681">MSTDDQFAAGLRRIADGLEAPTPVDPDALAAVAVRRTRRRRVVVPTVSALAVIALATTVAFALPDAGRTALPGGGSSPSATTATSPAPEASAPPEPTPTPSRPVDPFTYEASNVPDGWKSVGATGLALAVPEGWGGGLEYSWMNAAWWDTALFEALMDAARQANAEFRAEHGRDPEVDESAGVLGTELIEVRAYIGTYSTADPLEGTVLEERDLMVPGADSAHLVVTDPHESRQPGTTFVISVHQEGGLWYTIDGQLPAGAEGLDMARTIAGSLRFVASAEEIHATLPSEDHLPVLELPRGIPAGWIQHDKNGLGYALPAAWAVNTQVFAADDPAVADWRGPDPVTPTLAGSLTITWSRNERIPTEEPDPATRRLTIDGASLATTLWSERDWGVDPWGGESTWPAGTMVLEGNAIVERADGDGYYWVAWTLPAGSEPFVEQFLGTLEVRG</sequence>
<evidence type="ECO:0000256" key="1">
    <source>
        <dbReference type="SAM" id="MobiDB-lite"/>
    </source>
</evidence>
<protein>
    <recommendedName>
        <fullName evidence="5">DUF4367 domain-containing protein</fullName>
    </recommendedName>
</protein>
<proteinExistence type="predicted"/>
<keyword evidence="2" id="KW-0472">Membrane</keyword>
<reference evidence="3" key="1">
    <citation type="submission" date="2022-01" db="EMBL/GenBank/DDBJ databases">
        <title>Antribacter sp. nov., isolated from Guizhou of China.</title>
        <authorList>
            <person name="Chengliang C."/>
            <person name="Ya Z."/>
        </authorList>
    </citation>
    <scope>NUCLEOTIDE SEQUENCE</scope>
    <source>
        <strain evidence="3">KLBMP 9083</strain>
    </source>
</reference>
<dbReference type="RefSeq" id="WP_236089013.1">
    <property type="nucleotide sequence ID" value="NZ_JAKGSG010000027.1"/>
</dbReference>
<feature type="compositionally biased region" description="Pro residues" evidence="1">
    <location>
        <begin position="91"/>
        <end position="103"/>
    </location>
</feature>
<feature type="transmembrane region" description="Helical" evidence="2">
    <location>
        <begin position="42"/>
        <end position="63"/>
    </location>
</feature>
<name>A0AA41U6N0_9MICO</name>
<evidence type="ECO:0008006" key="5">
    <source>
        <dbReference type="Google" id="ProtNLM"/>
    </source>
</evidence>
<keyword evidence="2" id="KW-1133">Transmembrane helix</keyword>
<dbReference type="AlphaFoldDB" id="A0AA41U6N0"/>
<dbReference type="EMBL" id="JAKGSG010000027">
    <property type="protein sequence ID" value="MCF4121213.1"/>
    <property type="molecule type" value="Genomic_DNA"/>
</dbReference>
<feature type="region of interest" description="Disordered" evidence="1">
    <location>
        <begin position="71"/>
        <end position="106"/>
    </location>
</feature>
<accession>A0AA41U6N0</accession>
<evidence type="ECO:0000313" key="3">
    <source>
        <dbReference type="EMBL" id="MCF4121213.1"/>
    </source>
</evidence>
<evidence type="ECO:0000313" key="4">
    <source>
        <dbReference type="Proteomes" id="UP001165405"/>
    </source>
</evidence>
<keyword evidence="2" id="KW-0812">Transmembrane</keyword>
<dbReference type="Proteomes" id="UP001165405">
    <property type="component" value="Unassembled WGS sequence"/>
</dbReference>
<comment type="caution">
    <text evidence="3">The sequence shown here is derived from an EMBL/GenBank/DDBJ whole genome shotgun (WGS) entry which is preliminary data.</text>
</comment>
<organism evidence="3 4">
    <name type="scientific">Antribacter soli</name>
    <dbReference type="NCBI Taxonomy" id="2910976"/>
    <lineage>
        <taxon>Bacteria</taxon>
        <taxon>Bacillati</taxon>
        <taxon>Actinomycetota</taxon>
        <taxon>Actinomycetes</taxon>
        <taxon>Micrococcales</taxon>
        <taxon>Promicromonosporaceae</taxon>
        <taxon>Antribacter</taxon>
    </lineage>
</organism>